<sequence length="116" mass="13468">MDIYVRVIYHLANYAQGKLWVLGDPSILNYQILERLREKMRLRVKLAGPDADADENEFRKKLDAELDEAERGLLEKDQLVKQLSTQISDLEQYVQLLQREAVTLSCPGILFIIHNI</sequence>
<dbReference type="EMBL" id="CAVMJV010000239">
    <property type="protein sequence ID" value="CAK5127284.1"/>
    <property type="molecule type" value="Genomic_DNA"/>
</dbReference>
<proteinExistence type="predicted"/>
<evidence type="ECO:0000313" key="2">
    <source>
        <dbReference type="Proteomes" id="UP001497535"/>
    </source>
</evidence>
<comment type="caution">
    <text evidence="1">The sequence shown here is derived from an EMBL/GenBank/DDBJ whole genome shotgun (WGS) entry which is preliminary data.</text>
</comment>
<keyword evidence="2" id="KW-1185">Reference proteome</keyword>
<organism evidence="1 2">
    <name type="scientific">Meloidogyne enterolobii</name>
    <name type="common">Root-knot nematode worm</name>
    <name type="synonym">Meloidogyne mayaguensis</name>
    <dbReference type="NCBI Taxonomy" id="390850"/>
    <lineage>
        <taxon>Eukaryota</taxon>
        <taxon>Metazoa</taxon>
        <taxon>Ecdysozoa</taxon>
        <taxon>Nematoda</taxon>
        <taxon>Chromadorea</taxon>
        <taxon>Rhabditida</taxon>
        <taxon>Tylenchina</taxon>
        <taxon>Tylenchomorpha</taxon>
        <taxon>Tylenchoidea</taxon>
        <taxon>Meloidogynidae</taxon>
        <taxon>Meloidogyninae</taxon>
        <taxon>Meloidogyne</taxon>
    </lineage>
</organism>
<accession>A0ACB1B9I9</accession>
<gene>
    <name evidence="1" type="ORF">MENTE1834_LOCUS48510</name>
</gene>
<protein>
    <submittedName>
        <fullName evidence="1">Uncharacterized protein</fullName>
    </submittedName>
</protein>
<name>A0ACB1B9I9_MELEN</name>
<evidence type="ECO:0000313" key="1">
    <source>
        <dbReference type="EMBL" id="CAK5127284.1"/>
    </source>
</evidence>
<dbReference type="Proteomes" id="UP001497535">
    <property type="component" value="Unassembled WGS sequence"/>
</dbReference>
<reference evidence="1" key="1">
    <citation type="submission" date="2023-11" db="EMBL/GenBank/DDBJ databases">
        <authorList>
            <person name="Poullet M."/>
        </authorList>
    </citation>
    <scope>NUCLEOTIDE SEQUENCE</scope>
    <source>
        <strain evidence="1">E1834</strain>
    </source>
</reference>